<feature type="transmembrane region" description="Helical" evidence="12">
    <location>
        <begin position="234"/>
        <end position="257"/>
    </location>
</feature>
<dbReference type="GO" id="GO:0008395">
    <property type="term" value="F:steroid hydroxylase activity"/>
    <property type="evidence" value="ECO:0007669"/>
    <property type="project" value="TreeGrafter"/>
</dbReference>
<dbReference type="InterPro" id="IPR036396">
    <property type="entry name" value="Cyt_P450_sf"/>
</dbReference>
<evidence type="ECO:0000256" key="5">
    <source>
        <dbReference type="ARBA" id="ARBA00022723"/>
    </source>
</evidence>
<dbReference type="RefSeq" id="XP_013075246.2">
    <property type="nucleotide sequence ID" value="XM_013219792.2"/>
</dbReference>
<evidence type="ECO:0000313" key="13">
    <source>
        <dbReference type="Proteomes" id="UP001165740"/>
    </source>
</evidence>
<comment type="function">
    <text evidence="9">Cytochromes P450 are a group of heme-thiolate monooxygenases. They oxidize a variety of structurally unrelated compounds, including steroids, fatty acids, and xenobiotics.</text>
</comment>
<evidence type="ECO:0000256" key="7">
    <source>
        <dbReference type="ARBA" id="ARBA00023002"/>
    </source>
</evidence>
<keyword evidence="7 11" id="KW-0560">Oxidoreductase</keyword>
<evidence type="ECO:0000313" key="14">
    <source>
        <dbReference type="RefSeq" id="XP_013075246.2"/>
    </source>
</evidence>
<evidence type="ECO:0000256" key="1">
    <source>
        <dbReference type="ARBA" id="ARBA00004174"/>
    </source>
</evidence>
<dbReference type="OMA" id="INDCARA"/>
<dbReference type="InterPro" id="IPR017972">
    <property type="entry name" value="Cyt_P450_CS"/>
</dbReference>
<evidence type="ECO:0000256" key="12">
    <source>
        <dbReference type="SAM" id="Phobius"/>
    </source>
</evidence>
<keyword evidence="12" id="KW-0472">Membrane</keyword>
<evidence type="ECO:0000256" key="6">
    <source>
        <dbReference type="ARBA" id="ARBA00022848"/>
    </source>
</evidence>
<dbReference type="PRINTS" id="PR00385">
    <property type="entry name" value="P450"/>
</dbReference>
<dbReference type="Proteomes" id="UP001165740">
    <property type="component" value="Chromosome 1"/>
</dbReference>
<dbReference type="InterPro" id="IPR002401">
    <property type="entry name" value="Cyt_P450_E_grp-I"/>
</dbReference>
<dbReference type="GO" id="GO:0020037">
    <property type="term" value="F:heme binding"/>
    <property type="evidence" value="ECO:0007669"/>
    <property type="project" value="InterPro"/>
</dbReference>
<keyword evidence="4 10" id="KW-0349">Heme</keyword>
<keyword evidence="6" id="KW-0492">Microsome</keyword>
<evidence type="ECO:0000256" key="3">
    <source>
        <dbReference type="ARBA" id="ARBA00010617"/>
    </source>
</evidence>
<reference evidence="14" key="1">
    <citation type="submission" date="2025-08" db="UniProtKB">
        <authorList>
            <consortium name="RefSeq"/>
        </authorList>
    </citation>
    <scope>IDENTIFICATION</scope>
</reference>
<protein>
    <submittedName>
        <fullName evidence="14">Cytochrome P450 3A29-like</fullName>
    </submittedName>
</protein>
<dbReference type="PROSITE" id="PS00086">
    <property type="entry name" value="CYTOCHROME_P450"/>
    <property type="match status" value="1"/>
</dbReference>
<organism evidence="13 14">
    <name type="scientific">Biomphalaria glabrata</name>
    <name type="common">Bloodfluke planorb</name>
    <name type="synonym">Freshwater snail</name>
    <dbReference type="NCBI Taxonomy" id="6526"/>
    <lineage>
        <taxon>Eukaryota</taxon>
        <taxon>Metazoa</taxon>
        <taxon>Spiralia</taxon>
        <taxon>Lophotrochozoa</taxon>
        <taxon>Mollusca</taxon>
        <taxon>Gastropoda</taxon>
        <taxon>Heterobranchia</taxon>
        <taxon>Euthyneura</taxon>
        <taxon>Panpulmonata</taxon>
        <taxon>Hygrophila</taxon>
        <taxon>Lymnaeoidea</taxon>
        <taxon>Planorbidae</taxon>
        <taxon>Biomphalaria</taxon>
    </lineage>
</organism>
<feature type="binding site" description="axial binding residue" evidence="10">
    <location>
        <position position="464"/>
    </location>
    <ligand>
        <name>heme</name>
        <dbReference type="ChEBI" id="CHEBI:30413"/>
    </ligand>
    <ligandPart>
        <name>Fe</name>
        <dbReference type="ChEBI" id="CHEBI:18248"/>
    </ligandPart>
</feature>
<evidence type="ECO:0000256" key="2">
    <source>
        <dbReference type="ARBA" id="ARBA00004406"/>
    </source>
</evidence>
<keyword evidence="12" id="KW-1133">Transmembrane helix</keyword>
<dbReference type="GO" id="GO:0005506">
    <property type="term" value="F:iron ion binding"/>
    <property type="evidence" value="ECO:0007669"/>
    <property type="project" value="InterPro"/>
</dbReference>
<sequence length="524" mass="60537">MNFLDLIHLDFLDLDDYPNVQLQLGIFTFVIFTVLIYKYFKHPFKLWQRLGIHGPEPKLIFGNVHEIYSPKGARAAYSKWQSQYGRRYGIYFFRMPALVITDPEWIKHIFVKDFNNFRDRMSFDDNVLINKEVLYGLFFATGDVWKRIRGIMTPSFSVSKIKSMVAIVNRSAARLGEHVLKLAEEGTPWEAKLYCGAFALDVVTGTGFSIDVDSVKNLNEPFTRHGRSLFIYKWGVQLLAILVHSFPILMCHFYRLFGIAFFKSDDMKFFDRNIKQMIDQRKEDKEKRNDILQNLMEAESDVVLQGGSGKLTSEELVAQGIMLFIAGYETASSTLQFLLYELATHKEVMEKIIAEIDDVIGDQEPTYDLCQNLNYIEATINETLRMYPPLSVIHRECSKPTRLFDLDLPAKTAIIVPVYNLQRDPDYWKNPDEFNPDRFLAGSTSFEAYNPFTFMPFGHGPRLCIGMKLGMMKMKLAVVHIFKRIIITKATPEILHINDFSSILQPSVPITIHCAPREHQKLVK</sequence>
<keyword evidence="8 10" id="KW-0408">Iron</keyword>
<evidence type="ECO:0000256" key="10">
    <source>
        <dbReference type="PIRSR" id="PIRSR602401-1"/>
    </source>
</evidence>
<dbReference type="KEGG" id="bgt:106061608"/>
<dbReference type="InterPro" id="IPR050705">
    <property type="entry name" value="Cytochrome_P450_3A"/>
</dbReference>
<comment type="cofactor">
    <cofactor evidence="10">
        <name>heme</name>
        <dbReference type="ChEBI" id="CHEBI:30413"/>
    </cofactor>
</comment>
<dbReference type="PANTHER" id="PTHR24302:SF15">
    <property type="entry name" value="FATTY-ACID PEROXYGENASE"/>
    <property type="match status" value="1"/>
</dbReference>
<keyword evidence="13" id="KW-1185">Reference proteome</keyword>
<keyword evidence="6" id="KW-0256">Endoplasmic reticulum</keyword>
<keyword evidence="5 10" id="KW-0479">Metal-binding</keyword>
<dbReference type="PANTHER" id="PTHR24302">
    <property type="entry name" value="CYTOCHROME P450 FAMILY 3"/>
    <property type="match status" value="1"/>
</dbReference>
<accession>A0A9U8E7J4</accession>
<dbReference type="GO" id="GO:0016705">
    <property type="term" value="F:oxidoreductase activity, acting on paired donors, with incorporation or reduction of molecular oxygen"/>
    <property type="evidence" value="ECO:0007669"/>
    <property type="project" value="InterPro"/>
</dbReference>
<dbReference type="PRINTS" id="PR00463">
    <property type="entry name" value="EP450I"/>
</dbReference>
<dbReference type="InterPro" id="IPR001128">
    <property type="entry name" value="Cyt_P450"/>
</dbReference>
<keyword evidence="11" id="KW-0503">Monooxygenase</keyword>
<evidence type="ECO:0000256" key="11">
    <source>
        <dbReference type="RuleBase" id="RU000461"/>
    </source>
</evidence>
<dbReference type="FunFam" id="1.10.630.10:FF:000042">
    <property type="entry name" value="Cytochrome P450"/>
    <property type="match status" value="1"/>
</dbReference>
<comment type="similarity">
    <text evidence="3 11">Belongs to the cytochrome P450 family.</text>
</comment>
<feature type="transmembrane region" description="Helical" evidence="12">
    <location>
        <begin position="20"/>
        <end position="40"/>
    </location>
</feature>
<proteinExistence type="inferred from homology"/>
<evidence type="ECO:0000256" key="9">
    <source>
        <dbReference type="ARBA" id="ARBA00043906"/>
    </source>
</evidence>
<dbReference type="Gene3D" id="1.10.630.10">
    <property type="entry name" value="Cytochrome P450"/>
    <property type="match status" value="1"/>
</dbReference>
<keyword evidence="12" id="KW-0812">Transmembrane</keyword>
<comment type="subcellular location">
    <subcellularLocation>
        <location evidence="2">Endoplasmic reticulum membrane</location>
        <topology evidence="2">Peripheral membrane protein</topology>
    </subcellularLocation>
    <subcellularLocation>
        <location evidence="1">Microsome membrane</location>
        <topology evidence="1">Peripheral membrane protein</topology>
    </subcellularLocation>
</comment>
<evidence type="ECO:0000256" key="4">
    <source>
        <dbReference type="ARBA" id="ARBA00022617"/>
    </source>
</evidence>
<evidence type="ECO:0000256" key="8">
    <source>
        <dbReference type="ARBA" id="ARBA00023004"/>
    </source>
</evidence>
<gene>
    <name evidence="14" type="primary">LOC106061608</name>
</gene>
<name>A0A9U8E7J4_BIOGL</name>
<dbReference type="SUPFAM" id="SSF48264">
    <property type="entry name" value="Cytochrome P450"/>
    <property type="match status" value="1"/>
</dbReference>
<dbReference type="AlphaFoldDB" id="A0A9U8E7J4"/>
<dbReference type="OrthoDB" id="2789670at2759"/>
<dbReference type="GeneID" id="106061608"/>
<dbReference type="GO" id="GO:0005789">
    <property type="term" value="C:endoplasmic reticulum membrane"/>
    <property type="evidence" value="ECO:0007669"/>
    <property type="project" value="UniProtKB-SubCell"/>
</dbReference>
<dbReference type="CDD" id="cd11055">
    <property type="entry name" value="CYP3A-like"/>
    <property type="match status" value="1"/>
</dbReference>
<dbReference type="Pfam" id="PF00067">
    <property type="entry name" value="p450"/>
    <property type="match status" value="1"/>
</dbReference>